<dbReference type="SUPFAM" id="SSF103473">
    <property type="entry name" value="MFS general substrate transporter"/>
    <property type="match status" value="1"/>
</dbReference>
<feature type="transmembrane region" description="Helical" evidence="5">
    <location>
        <begin position="345"/>
        <end position="364"/>
    </location>
</feature>
<dbReference type="OrthoDB" id="6884957at2759"/>
<evidence type="ECO:0000256" key="4">
    <source>
        <dbReference type="ARBA" id="ARBA00023136"/>
    </source>
</evidence>
<dbReference type="GO" id="GO:0016020">
    <property type="term" value="C:membrane"/>
    <property type="evidence" value="ECO:0007669"/>
    <property type="project" value="UniProtKB-SubCell"/>
</dbReference>
<feature type="transmembrane region" description="Helical" evidence="5">
    <location>
        <begin position="238"/>
        <end position="256"/>
    </location>
</feature>
<evidence type="ECO:0000256" key="2">
    <source>
        <dbReference type="ARBA" id="ARBA00022692"/>
    </source>
</evidence>
<dbReference type="Pfam" id="PF00083">
    <property type="entry name" value="Sugar_tr"/>
    <property type="match status" value="1"/>
</dbReference>
<feature type="transmembrane region" description="Helical" evidence="5">
    <location>
        <begin position="174"/>
        <end position="192"/>
    </location>
</feature>
<evidence type="ECO:0000313" key="7">
    <source>
        <dbReference type="EMBL" id="CAF4896730.1"/>
    </source>
</evidence>
<dbReference type="Proteomes" id="UP000663880">
    <property type="component" value="Unassembled WGS sequence"/>
</dbReference>
<accession>A0A821UXP5</accession>
<keyword evidence="2 5" id="KW-0812">Transmembrane</keyword>
<feature type="domain" description="Major facilitator superfamily (MFS) profile" evidence="6">
    <location>
        <begin position="66"/>
        <end position="513"/>
    </location>
</feature>
<organism evidence="7 8">
    <name type="scientific">Pieris macdunnoughi</name>
    <dbReference type="NCBI Taxonomy" id="345717"/>
    <lineage>
        <taxon>Eukaryota</taxon>
        <taxon>Metazoa</taxon>
        <taxon>Ecdysozoa</taxon>
        <taxon>Arthropoda</taxon>
        <taxon>Hexapoda</taxon>
        <taxon>Insecta</taxon>
        <taxon>Pterygota</taxon>
        <taxon>Neoptera</taxon>
        <taxon>Endopterygota</taxon>
        <taxon>Lepidoptera</taxon>
        <taxon>Glossata</taxon>
        <taxon>Ditrysia</taxon>
        <taxon>Papilionoidea</taxon>
        <taxon>Pieridae</taxon>
        <taxon>Pierinae</taxon>
        <taxon>Pieris</taxon>
    </lineage>
</organism>
<evidence type="ECO:0000256" key="1">
    <source>
        <dbReference type="ARBA" id="ARBA00004141"/>
    </source>
</evidence>
<evidence type="ECO:0000256" key="3">
    <source>
        <dbReference type="ARBA" id="ARBA00022989"/>
    </source>
</evidence>
<dbReference type="EMBL" id="CAJOBZ010000034">
    <property type="protein sequence ID" value="CAF4896730.1"/>
    <property type="molecule type" value="Genomic_DNA"/>
</dbReference>
<dbReference type="PROSITE" id="PS50850">
    <property type="entry name" value="MFS"/>
    <property type="match status" value="1"/>
</dbReference>
<dbReference type="InterPro" id="IPR036259">
    <property type="entry name" value="MFS_trans_sf"/>
</dbReference>
<evidence type="ECO:0000313" key="8">
    <source>
        <dbReference type="Proteomes" id="UP000663880"/>
    </source>
</evidence>
<feature type="transmembrane region" description="Helical" evidence="5">
    <location>
        <begin position="428"/>
        <end position="450"/>
    </location>
</feature>
<evidence type="ECO:0000259" key="6">
    <source>
        <dbReference type="PROSITE" id="PS50850"/>
    </source>
</evidence>
<reference evidence="7" key="1">
    <citation type="submission" date="2021-02" db="EMBL/GenBank/DDBJ databases">
        <authorList>
            <person name="Steward A R."/>
        </authorList>
    </citation>
    <scope>NUCLEOTIDE SEQUENCE</scope>
</reference>
<feature type="transmembrane region" description="Helical" evidence="5">
    <location>
        <begin position="462"/>
        <end position="483"/>
    </location>
</feature>
<comment type="subcellular location">
    <subcellularLocation>
        <location evidence="1">Membrane</location>
        <topology evidence="1">Multi-pass membrane protein</topology>
    </subcellularLocation>
</comment>
<dbReference type="InterPro" id="IPR005828">
    <property type="entry name" value="MFS_sugar_transport-like"/>
</dbReference>
<dbReference type="AlphaFoldDB" id="A0A821UXP5"/>
<dbReference type="PANTHER" id="PTHR24064">
    <property type="entry name" value="SOLUTE CARRIER FAMILY 22 MEMBER"/>
    <property type="match status" value="1"/>
</dbReference>
<evidence type="ECO:0000256" key="5">
    <source>
        <dbReference type="SAM" id="Phobius"/>
    </source>
</evidence>
<comment type="caution">
    <text evidence="7">The sequence shown here is derived from an EMBL/GenBank/DDBJ whole genome shotgun (WGS) entry which is preliminary data.</text>
</comment>
<dbReference type="Gene3D" id="1.20.1250.20">
    <property type="entry name" value="MFS general substrate transporter like domains"/>
    <property type="match status" value="1"/>
</dbReference>
<proteinExistence type="predicted"/>
<gene>
    <name evidence="7" type="ORF">PMACD_LOCUS10935</name>
</gene>
<keyword evidence="4 5" id="KW-0472">Membrane</keyword>
<keyword evidence="8" id="KW-1185">Reference proteome</keyword>
<protein>
    <recommendedName>
        <fullName evidence="6">Major facilitator superfamily (MFS) profile domain-containing protein</fullName>
    </recommendedName>
</protein>
<feature type="transmembrane region" description="Helical" evidence="5">
    <location>
        <begin position="147"/>
        <end position="167"/>
    </location>
</feature>
<keyword evidence="3 5" id="KW-1133">Transmembrane helix</keyword>
<feature type="transmembrane region" description="Helical" evidence="5">
    <location>
        <begin position="489"/>
        <end position="509"/>
    </location>
</feature>
<feature type="transmembrane region" description="Helical" evidence="5">
    <location>
        <begin position="403"/>
        <end position="422"/>
    </location>
</feature>
<feature type="transmembrane region" description="Helical" evidence="5">
    <location>
        <begin position="376"/>
        <end position="396"/>
    </location>
</feature>
<name>A0A821UXP5_9NEOP</name>
<feature type="transmembrane region" description="Helical" evidence="5">
    <location>
        <begin position="29"/>
        <end position="51"/>
    </location>
</feature>
<dbReference type="GO" id="GO:0022857">
    <property type="term" value="F:transmembrane transporter activity"/>
    <property type="evidence" value="ECO:0007669"/>
    <property type="project" value="InterPro"/>
</dbReference>
<sequence>MSKKENVDIGTALEAVITSVGELGWYQRLLFVGILPFGFAWAFSYFGQMFITATPQEHWCRVPELQSLSIEMRRLLSAPRTGDYNIDSCKTFDANWTHVLESLRPPDPDTPLLKCQYGWEFLFEDIPYSTIVSEREWVCDKANLVPWSQSISFLGSITGGILCGVLADKYGRMPVLVLSNCLGVIGNIATIFTTDFWDFAICRFIAGMCVDSCFILMFILVLEYVGTRYRTMVSNLSMAFFFGGGCIILPWLALWISDWKYFMIATSSPMLLAFLAPFVVPESARWLVSKGKIARAVKVLKRFEKINGNKIPQHIMDQFIEVANTTKEEEKGIGLIFRTPALRKMVIFLIITFVAVAVMFDSIIRLSENLGLDFFLTFTVTSATEIPSIFVLLLLLDRLGRRWLVFVPMMAAGILCFVTAFVPRGITSVALAVAARFFNNMSYVSVIQWTPELLPTAVRASGASFVHISAFAAVLVTPFIVYSDRAWEGLSLIIVAVIGLSGASLALVLPETKGRRMPQTVEEWEALANKQHSKKDIASVEYIDTS</sequence>
<dbReference type="InterPro" id="IPR020846">
    <property type="entry name" value="MFS_dom"/>
</dbReference>
<feature type="transmembrane region" description="Helical" evidence="5">
    <location>
        <begin position="204"/>
        <end position="226"/>
    </location>
</feature>